<comment type="caution">
    <text evidence="2">The sequence shown here is derived from an EMBL/GenBank/DDBJ whole genome shotgun (WGS) entry which is preliminary data.</text>
</comment>
<organism evidence="2 3">
    <name type="scientific">Halobacillus andaensis</name>
    <dbReference type="NCBI Taxonomy" id="1176239"/>
    <lineage>
        <taxon>Bacteria</taxon>
        <taxon>Bacillati</taxon>
        <taxon>Bacillota</taxon>
        <taxon>Bacilli</taxon>
        <taxon>Bacillales</taxon>
        <taxon>Bacillaceae</taxon>
        <taxon>Halobacillus</taxon>
    </lineage>
</organism>
<reference evidence="2" key="2">
    <citation type="submission" date="2020-09" db="EMBL/GenBank/DDBJ databases">
        <authorList>
            <person name="Sun Q."/>
            <person name="Zhou Y."/>
        </authorList>
    </citation>
    <scope>NUCLEOTIDE SEQUENCE</scope>
    <source>
        <strain evidence="2">CGMCC 1.12153</strain>
    </source>
</reference>
<dbReference type="AlphaFoldDB" id="A0A917B839"/>
<accession>A0A917B839</accession>
<dbReference type="RefSeq" id="WP_188378565.1">
    <property type="nucleotide sequence ID" value="NZ_BMEL01000004.1"/>
</dbReference>
<evidence type="ECO:0000259" key="1">
    <source>
        <dbReference type="Pfam" id="PF01869"/>
    </source>
</evidence>
<dbReference type="Gene3D" id="3.30.420.40">
    <property type="match status" value="2"/>
</dbReference>
<dbReference type="EMBL" id="BMEL01000004">
    <property type="protein sequence ID" value="GGF30872.1"/>
    <property type="molecule type" value="Genomic_DNA"/>
</dbReference>
<dbReference type="PANTHER" id="PTHR43190">
    <property type="entry name" value="N-ACETYL-D-GLUCOSAMINE KINASE"/>
    <property type="match status" value="1"/>
</dbReference>
<proteinExistence type="predicted"/>
<dbReference type="InterPro" id="IPR002731">
    <property type="entry name" value="ATPase_BadF"/>
</dbReference>
<dbReference type="Pfam" id="PF01869">
    <property type="entry name" value="BcrAD_BadFG"/>
    <property type="match status" value="1"/>
</dbReference>
<gene>
    <name evidence="2" type="ORF">GCM10010954_32540</name>
</gene>
<dbReference type="SUPFAM" id="SSF53067">
    <property type="entry name" value="Actin-like ATPase domain"/>
    <property type="match status" value="2"/>
</dbReference>
<sequence>MIIGIDAGGTSTKGALISKEKEVVATFQSGYGNPLINEGQAIVHINEVIKACWEASDQNIEHVVIGIAGYSTLKGQLTIPEEWKGIKNLTLVNDAELALEAGIPEGDGILSIAGTGSIHIGKKKGKIYTVGGWGHLLGDEGGGYDLGRMTIRKVLESLESSHPVPHFTHSILQQIDCSNATEVKAWFYSQEKNQVANLAKSVSKLAEDEDPVAIHLIKSSSEALVRQIERLYQWMDLGPEAKLVTAGSILLTNNYCFPFIKKHLSVPFKEINKLTEPAYMGAYSIAHKK</sequence>
<keyword evidence="3" id="KW-1185">Reference proteome</keyword>
<dbReference type="InterPro" id="IPR052519">
    <property type="entry name" value="Euk-type_GlcNAc_Kinase"/>
</dbReference>
<feature type="domain" description="ATPase BadF/BadG/BcrA/BcrD type" evidence="1">
    <location>
        <begin position="3"/>
        <end position="257"/>
    </location>
</feature>
<dbReference type="Proteomes" id="UP000660110">
    <property type="component" value="Unassembled WGS sequence"/>
</dbReference>
<reference evidence="2" key="1">
    <citation type="journal article" date="2014" name="Int. J. Syst. Evol. Microbiol.">
        <title>Complete genome sequence of Corynebacterium casei LMG S-19264T (=DSM 44701T), isolated from a smear-ripened cheese.</title>
        <authorList>
            <consortium name="US DOE Joint Genome Institute (JGI-PGF)"/>
            <person name="Walter F."/>
            <person name="Albersmeier A."/>
            <person name="Kalinowski J."/>
            <person name="Ruckert C."/>
        </authorList>
    </citation>
    <scope>NUCLEOTIDE SEQUENCE</scope>
    <source>
        <strain evidence="2">CGMCC 1.12153</strain>
    </source>
</reference>
<dbReference type="PANTHER" id="PTHR43190:SF3">
    <property type="entry name" value="N-ACETYL-D-GLUCOSAMINE KINASE"/>
    <property type="match status" value="1"/>
</dbReference>
<name>A0A917B839_HALAA</name>
<evidence type="ECO:0000313" key="2">
    <source>
        <dbReference type="EMBL" id="GGF30872.1"/>
    </source>
</evidence>
<evidence type="ECO:0000313" key="3">
    <source>
        <dbReference type="Proteomes" id="UP000660110"/>
    </source>
</evidence>
<protein>
    <submittedName>
        <fullName evidence="2">ATPase</fullName>
    </submittedName>
</protein>
<dbReference type="CDD" id="cd24007">
    <property type="entry name" value="ASKHA_NBD_eukNAGK-like"/>
    <property type="match status" value="1"/>
</dbReference>
<dbReference type="InterPro" id="IPR043129">
    <property type="entry name" value="ATPase_NBD"/>
</dbReference>